<reference evidence="3 4" key="1">
    <citation type="submission" date="2019-05" db="EMBL/GenBank/DDBJ databases">
        <title>Another draft genome of Portunus trituberculatus and its Hox gene families provides insights of decapod evolution.</title>
        <authorList>
            <person name="Jeong J.-H."/>
            <person name="Song I."/>
            <person name="Kim S."/>
            <person name="Choi T."/>
            <person name="Kim D."/>
            <person name="Ryu S."/>
            <person name="Kim W."/>
        </authorList>
    </citation>
    <scope>NUCLEOTIDE SEQUENCE [LARGE SCALE GENOMIC DNA]</scope>
    <source>
        <tissue evidence="3">Muscle</tissue>
    </source>
</reference>
<feature type="chain" id="PRO_5022692823" description="Secreted protein" evidence="2">
    <location>
        <begin position="30"/>
        <end position="99"/>
    </location>
</feature>
<keyword evidence="2" id="KW-0732">Signal</keyword>
<feature type="compositionally biased region" description="Polar residues" evidence="1">
    <location>
        <begin position="86"/>
        <end position="99"/>
    </location>
</feature>
<feature type="signal peptide" evidence="2">
    <location>
        <begin position="1"/>
        <end position="29"/>
    </location>
</feature>
<name>A0A5B7G506_PORTR</name>
<protein>
    <recommendedName>
        <fullName evidence="5">Secreted protein</fullName>
    </recommendedName>
</protein>
<accession>A0A5B7G506</accession>
<evidence type="ECO:0000256" key="1">
    <source>
        <dbReference type="SAM" id="MobiDB-lite"/>
    </source>
</evidence>
<dbReference type="Proteomes" id="UP000324222">
    <property type="component" value="Unassembled WGS sequence"/>
</dbReference>
<evidence type="ECO:0000256" key="2">
    <source>
        <dbReference type="SAM" id="SignalP"/>
    </source>
</evidence>
<evidence type="ECO:0008006" key="5">
    <source>
        <dbReference type="Google" id="ProtNLM"/>
    </source>
</evidence>
<proteinExistence type="predicted"/>
<comment type="caution">
    <text evidence="3">The sequence shown here is derived from an EMBL/GenBank/DDBJ whole genome shotgun (WGS) entry which is preliminary data.</text>
</comment>
<evidence type="ECO:0000313" key="4">
    <source>
        <dbReference type="Proteomes" id="UP000324222"/>
    </source>
</evidence>
<gene>
    <name evidence="3" type="ORF">E2C01_048962</name>
</gene>
<organism evidence="3 4">
    <name type="scientific">Portunus trituberculatus</name>
    <name type="common">Swimming crab</name>
    <name type="synonym">Neptunus trituberculatus</name>
    <dbReference type="NCBI Taxonomy" id="210409"/>
    <lineage>
        <taxon>Eukaryota</taxon>
        <taxon>Metazoa</taxon>
        <taxon>Ecdysozoa</taxon>
        <taxon>Arthropoda</taxon>
        <taxon>Crustacea</taxon>
        <taxon>Multicrustacea</taxon>
        <taxon>Malacostraca</taxon>
        <taxon>Eumalacostraca</taxon>
        <taxon>Eucarida</taxon>
        <taxon>Decapoda</taxon>
        <taxon>Pleocyemata</taxon>
        <taxon>Brachyura</taxon>
        <taxon>Eubrachyura</taxon>
        <taxon>Portunoidea</taxon>
        <taxon>Portunidae</taxon>
        <taxon>Portuninae</taxon>
        <taxon>Portunus</taxon>
    </lineage>
</organism>
<dbReference type="EMBL" id="VSRR010012833">
    <property type="protein sequence ID" value="MPC55031.1"/>
    <property type="molecule type" value="Genomic_DNA"/>
</dbReference>
<keyword evidence="4" id="KW-1185">Reference proteome</keyword>
<dbReference type="AlphaFoldDB" id="A0A5B7G506"/>
<feature type="region of interest" description="Disordered" evidence="1">
    <location>
        <begin position="73"/>
        <end position="99"/>
    </location>
</feature>
<evidence type="ECO:0000313" key="3">
    <source>
        <dbReference type="EMBL" id="MPC55031.1"/>
    </source>
</evidence>
<sequence length="99" mass="11429">MWRAWYVVKAWRRTMAIVVRSLLPAVTSATPCTSQNVPLTRIHFYYPRCALFPSPTPKYSSLHRHHIFKPFSVTSQRKQSRKSTEQDQLSSLSATVPIP</sequence>